<dbReference type="PROSITE" id="PS51337">
    <property type="entry name" value="B12_BINDING_NTER"/>
    <property type="match status" value="1"/>
</dbReference>
<dbReference type="Pfam" id="PF02310">
    <property type="entry name" value="B12-binding"/>
    <property type="match status" value="1"/>
</dbReference>
<dbReference type="GO" id="GO:0050667">
    <property type="term" value="P:homocysteine metabolic process"/>
    <property type="evidence" value="ECO:0007669"/>
    <property type="project" value="TreeGrafter"/>
</dbReference>
<comment type="catalytic activity">
    <reaction evidence="16">
        <text>(6S)-5-methyl-5,6,7,8-tetrahydrofolate + L-homocysteine = (6S)-5,6,7,8-tetrahydrofolate + L-methionine</text>
        <dbReference type="Rhea" id="RHEA:11172"/>
        <dbReference type="ChEBI" id="CHEBI:18608"/>
        <dbReference type="ChEBI" id="CHEBI:57453"/>
        <dbReference type="ChEBI" id="CHEBI:57844"/>
        <dbReference type="ChEBI" id="CHEBI:58199"/>
        <dbReference type="EC" id="2.1.1.13"/>
    </reaction>
</comment>
<keyword evidence="12" id="KW-0677">Repeat</keyword>
<keyword evidence="7 16" id="KW-0028">Amino-acid biosynthesis</keyword>
<feature type="region of interest" description="Disordered" evidence="20">
    <location>
        <begin position="1"/>
        <end position="38"/>
    </location>
</feature>
<comment type="caution">
    <text evidence="26">The sequence shown here is derived from an EMBL/GenBank/DDBJ whole genome shotgun (WGS) entry which is preliminary data.</text>
</comment>
<evidence type="ECO:0000256" key="1">
    <source>
        <dbReference type="ARBA" id="ARBA00001947"/>
    </source>
</evidence>
<dbReference type="Gene3D" id="3.20.20.330">
    <property type="entry name" value="Homocysteine-binding-like domain"/>
    <property type="match status" value="1"/>
</dbReference>
<feature type="binding site" evidence="18">
    <location>
        <position position="888"/>
    </location>
    <ligand>
        <name>methylcob(III)alamin</name>
        <dbReference type="ChEBI" id="CHEBI:28115"/>
    </ligand>
</feature>
<dbReference type="CDD" id="cd02069">
    <property type="entry name" value="methionine_synthase_B12_BD"/>
    <property type="match status" value="1"/>
</dbReference>
<feature type="binding site" evidence="18">
    <location>
        <position position="767"/>
    </location>
    <ligand>
        <name>methylcob(III)alamin</name>
        <dbReference type="ChEBI" id="CHEBI:28115"/>
    </ligand>
</feature>
<evidence type="ECO:0000259" key="24">
    <source>
        <dbReference type="PROSITE" id="PS51332"/>
    </source>
</evidence>
<evidence type="ECO:0000256" key="4">
    <source>
        <dbReference type="ARBA" id="ARBA00010398"/>
    </source>
</evidence>
<protein>
    <recommendedName>
        <fullName evidence="5 16">Methionine synthase</fullName>
        <ecNumber evidence="5 16">2.1.1.13</ecNumber>
    </recommendedName>
    <alternativeName>
        <fullName evidence="16">5-methyltetrahydrofolate--homocysteine methyltransferase</fullName>
    </alternativeName>
</protein>
<evidence type="ECO:0000259" key="23">
    <source>
        <dbReference type="PROSITE" id="PS50974"/>
    </source>
</evidence>
<evidence type="ECO:0000256" key="2">
    <source>
        <dbReference type="ARBA" id="ARBA00001956"/>
    </source>
</evidence>
<dbReference type="GO" id="GO:0046653">
    <property type="term" value="P:tetrahydrofolate metabolic process"/>
    <property type="evidence" value="ECO:0007669"/>
    <property type="project" value="TreeGrafter"/>
</dbReference>
<comment type="function">
    <text evidence="16">Catalyzes the transfer of a methyl group from methyl-cobalamin to homocysteine, yielding enzyme-bound cob(I)alamin and methionine. Subsequently, remethylates the cofactor using methyltetrahydrofolate.</text>
</comment>
<feature type="binding site" evidence="18">
    <location>
        <begin position="836"/>
        <end position="840"/>
    </location>
    <ligand>
        <name>methylcob(III)alamin</name>
        <dbReference type="ChEBI" id="CHEBI:28115"/>
    </ligand>
</feature>
<evidence type="ECO:0000256" key="19">
    <source>
        <dbReference type="PROSITE-ProRule" id="PRU00333"/>
    </source>
</evidence>
<evidence type="ECO:0000259" key="25">
    <source>
        <dbReference type="PROSITE" id="PS51337"/>
    </source>
</evidence>
<dbReference type="OrthoDB" id="261426at2759"/>
<dbReference type="GO" id="GO:0032259">
    <property type="term" value="P:methylation"/>
    <property type="evidence" value="ECO:0007669"/>
    <property type="project" value="UniProtKB-KW"/>
</dbReference>
<evidence type="ECO:0000256" key="10">
    <source>
        <dbReference type="ARBA" id="ARBA00022691"/>
    </source>
</evidence>
<evidence type="ECO:0000256" key="11">
    <source>
        <dbReference type="ARBA" id="ARBA00022723"/>
    </source>
</evidence>
<evidence type="ECO:0000256" key="13">
    <source>
        <dbReference type="ARBA" id="ARBA00022833"/>
    </source>
</evidence>
<dbReference type="GO" id="GO:0008270">
    <property type="term" value="F:zinc ion binding"/>
    <property type="evidence" value="ECO:0007669"/>
    <property type="project" value="UniProtKB-UniRule"/>
</dbReference>
<dbReference type="PROSITE" id="PS51332">
    <property type="entry name" value="B12_BINDING"/>
    <property type="match status" value="1"/>
</dbReference>
<dbReference type="SUPFAM" id="SSF51717">
    <property type="entry name" value="Dihydropteroate synthetase-like"/>
    <property type="match status" value="1"/>
</dbReference>
<evidence type="ECO:0000256" key="7">
    <source>
        <dbReference type="ARBA" id="ARBA00022605"/>
    </source>
</evidence>
<dbReference type="EMBL" id="BDRX01000060">
    <property type="protein sequence ID" value="GBF95092.1"/>
    <property type="molecule type" value="Genomic_DNA"/>
</dbReference>
<keyword evidence="10 16" id="KW-0949">S-adenosyl-L-methionine</keyword>
<evidence type="ECO:0000256" key="6">
    <source>
        <dbReference type="ARBA" id="ARBA00022603"/>
    </source>
</evidence>
<dbReference type="InterPro" id="IPR000489">
    <property type="entry name" value="Pterin-binding_dom"/>
</dbReference>
<feature type="domain" description="AdoMet activation" evidence="23">
    <location>
        <begin position="979"/>
        <end position="1318"/>
    </location>
</feature>
<sequence>MFKKLASETGPKISPKLNPLPEGFNPVAPPPASEQPPVPEYKAWRDAIKKSPAFAPLEALMRERIIYIDGAMGTMIQRYKLEEEDFRGERFASHSHELKGNNDLLVLTRPDVIDAIHTAYLEAGADIIETNTFNGTSISQSDYELQDRETVYAINKEAAALAKRATARYMAAHPEAGPKFVAGAVGPTNKTLSVSPSVENPAFRGITYDEVVDAYYEQLEGLYDGGVDMLLVETIFDTLNAKAAVFALEKFFADKGVRLPVFISGTIVDNSGRTLSGQTNEAFWNSVSHAKPLAVGLNCALGASDMKKYIANLSACADCFVFCYPNAGLPNAMGGYDQKGHEMAEEVRPFFEEGLVNGVGGCCGTTPEHIAAIRAVASTYPPRERRDVEPLMRISGLEPFNYQPDESNMRGTFINIGERCNVAGSIMFKKAIIDGDYDKALSIALKQVQQGAHVLDINMDDGLIDGMAAMTKFVNLCIADPEISRVPFMIDSSKFHIVEAGLKCAQGKCIVNSISLKEGEEAFRHHAEIVKRHGAAVVVMAFDESGQAATEAEKVSMCCRAYRILVEEVGFNPQDIIFDPNILTVGTGLAEHNNYAVDFFRATREIKRLCPGAKISGGVSNIAFSFRGNEAVRRAFHSAFLHHACKEGMDMGIVNAVQVKADVYEKIDKELLGFVEDVLLNRCENATERILEYAATLDPHSKPTAVVKLGGASADGPKKAAAASWRDLPVEKRLEHALIKGIDEFAVRDTEEARTCGRYPQPLRVIEGPLMDGMNVVGDLFGAGKMFLPQVIKSARVMKRAVGHLIPYIEEEKLRAGGPAGADSNAGVFVIATVKGDVHDIGKNIVSVVLGCNNFKVIDLGVMTPWDKILDAAVAEKAHVIGLSGLITPSLDEMVTVAKKMEERGMKLPLLVGGATTSKMHTAVKIAPVYSGPVVHVLDASRSVPVVQALVDKNEKQRQEFCDEIREQYAELREEFYAGLEDRKYLTLAQAQAKAFKVDWTDPANRPVTPRVLGTKAFENYPIEEVVDYIDWNPFFQVWQLRGRYPNRGYPKIFNDATVGSEAKKLFEEAQTMLNDFIARKRVRLNGVVGLYPANAVGDDIEVYSDDEGRASVRARFFGLRQQAEKEGDDPYFCVSDFVAPRESGVRDYIGAFACSAGHGLEEVVAEYKAAGDDYSYIMAEALADRLAEAFAEKLHELTRRELWGYAPDEALSVDDMLKVKYQGIRPAPGYPSQPDHTEKETMWSLMDIEDQTGITLTESLAMLPAASVSGLYFGGRCSSYFAVGKITQEQVADYALRKKMDVGDAERWLATMLAYNP</sequence>
<comment type="similarity">
    <text evidence="4">Belongs to the vitamin-B12 dependent methionine synthase family.</text>
</comment>
<dbReference type="SUPFAM" id="SSF47644">
    <property type="entry name" value="Methionine synthase domain"/>
    <property type="match status" value="1"/>
</dbReference>
<evidence type="ECO:0000256" key="18">
    <source>
        <dbReference type="PIRSR" id="PIRSR000381-2"/>
    </source>
</evidence>
<evidence type="ECO:0000256" key="5">
    <source>
        <dbReference type="ARBA" id="ARBA00012032"/>
    </source>
</evidence>
<dbReference type="Pfam" id="PF00809">
    <property type="entry name" value="Pterin_bind"/>
    <property type="match status" value="1"/>
</dbReference>
<keyword evidence="9 16" id="KW-0808">Transferase</keyword>
<dbReference type="FunFam" id="3.20.20.20:FF:000002">
    <property type="entry name" value="Methionine synthase"/>
    <property type="match status" value="1"/>
</dbReference>
<keyword evidence="27" id="KW-1185">Reference proteome</keyword>
<feature type="domain" description="Hcy-binding" evidence="21">
    <location>
        <begin position="54"/>
        <end position="377"/>
    </location>
</feature>
<dbReference type="FunFam" id="3.20.20.330:FF:000001">
    <property type="entry name" value="Methionine synthase"/>
    <property type="match status" value="1"/>
</dbReference>
<dbReference type="InterPro" id="IPR006158">
    <property type="entry name" value="Cobalamin-bd"/>
</dbReference>
<dbReference type="InterPro" id="IPR004223">
    <property type="entry name" value="VitB12-dep_Met_synth_activ_dom"/>
</dbReference>
<dbReference type="InterPro" id="IPR036589">
    <property type="entry name" value="HCY_dom_sf"/>
</dbReference>
<feature type="binding site" evidence="18">
    <location>
        <position position="940"/>
    </location>
    <ligand>
        <name>methylcob(III)alamin</name>
        <dbReference type="ChEBI" id="CHEBI:28115"/>
    </ligand>
</feature>
<feature type="compositionally biased region" description="Pro residues" evidence="20">
    <location>
        <begin position="27"/>
        <end position="38"/>
    </location>
</feature>
<dbReference type="Gene3D" id="1.10.1240.10">
    <property type="entry name" value="Methionine synthase domain"/>
    <property type="match status" value="1"/>
</dbReference>
<feature type="binding site" evidence="17 19">
    <location>
        <position position="362"/>
    </location>
    <ligand>
        <name>Zn(2+)</name>
        <dbReference type="ChEBI" id="CHEBI:29105"/>
    </ligand>
</feature>
<feature type="binding site" evidence="18">
    <location>
        <position position="1226"/>
    </location>
    <ligand>
        <name>S-adenosyl-L-methionine</name>
        <dbReference type="ChEBI" id="CHEBI:59789"/>
    </ligand>
</feature>
<organism evidence="26 27">
    <name type="scientific">Raphidocelis subcapitata</name>
    <dbReference type="NCBI Taxonomy" id="307507"/>
    <lineage>
        <taxon>Eukaryota</taxon>
        <taxon>Viridiplantae</taxon>
        <taxon>Chlorophyta</taxon>
        <taxon>core chlorophytes</taxon>
        <taxon>Chlorophyceae</taxon>
        <taxon>CS clade</taxon>
        <taxon>Sphaeropleales</taxon>
        <taxon>Selenastraceae</taxon>
        <taxon>Raphidocelis</taxon>
    </lineage>
</organism>
<evidence type="ECO:0000256" key="17">
    <source>
        <dbReference type="PIRSR" id="PIRSR000381-1"/>
    </source>
</evidence>
<dbReference type="InterPro" id="IPR033706">
    <property type="entry name" value="Met_synthase_B12-bd"/>
</dbReference>
<evidence type="ECO:0000256" key="20">
    <source>
        <dbReference type="SAM" id="MobiDB-lite"/>
    </source>
</evidence>
<dbReference type="Gene3D" id="3.20.20.20">
    <property type="entry name" value="Dihydropteroate synthase-like"/>
    <property type="match status" value="1"/>
</dbReference>
<dbReference type="PROSITE" id="PS50974">
    <property type="entry name" value="ADOMET_ACTIVATION"/>
    <property type="match status" value="1"/>
</dbReference>
<proteinExistence type="inferred from homology"/>
<evidence type="ECO:0000256" key="8">
    <source>
        <dbReference type="ARBA" id="ARBA00022628"/>
    </source>
</evidence>
<comment type="cofactor">
    <cofactor evidence="1 16 19">
        <name>Zn(2+)</name>
        <dbReference type="ChEBI" id="CHEBI:29105"/>
    </cofactor>
</comment>
<dbReference type="FunFam" id="1.10.1240.10:FF:000001">
    <property type="entry name" value="Methionine synthase"/>
    <property type="match status" value="1"/>
</dbReference>
<name>A0A2V0P838_9CHLO</name>
<dbReference type="Pfam" id="PF02574">
    <property type="entry name" value="S-methyl_trans"/>
    <property type="match status" value="1"/>
</dbReference>
<evidence type="ECO:0000256" key="14">
    <source>
        <dbReference type="ARBA" id="ARBA00023167"/>
    </source>
</evidence>
<dbReference type="EC" id="2.1.1.13" evidence="5 16"/>
<keyword evidence="14 16" id="KW-0486">Methionine biosynthesis</keyword>
<keyword evidence="13 16" id="KW-0862">Zinc</keyword>
<evidence type="ECO:0000256" key="16">
    <source>
        <dbReference type="PIRNR" id="PIRNR000381"/>
    </source>
</evidence>
<feature type="domain" description="B12-binding N-terminal" evidence="25">
    <location>
        <begin position="721"/>
        <end position="817"/>
    </location>
</feature>
<keyword evidence="8 16" id="KW-0846">Cobalamin</keyword>
<dbReference type="InParanoid" id="A0A2V0P838"/>
<dbReference type="GO" id="GO:0005829">
    <property type="term" value="C:cytosol"/>
    <property type="evidence" value="ECO:0007669"/>
    <property type="project" value="TreeGrafter"/>
</dbReference>
<dbReference type="InterPro" id="IPR003759">
    <property type="entry name" value="Cbl-bd_cap"/>
</dbReference>
<keyword evidence="15 16" id="KW-0170">Cobalt</keyword>
<evidence type="ECO:0000313" key="26">
    <source>
        <dbReference type="EMBL" id="GBF95092.1"/>
    </source>
</evidence>
<evidence type="ECO:0000256" key="12">
    <source>
        <dbReference type="ARBA" id="ARBA00022737"/>
    </source>
</evidence>
<dbReference type="CDD" id="cd00740">
    <property type="entry name" value="MeTr"/>
    <property type="match status" value="1"/>
</dbReference>
<feature type="domain" description="Pterin-binding" evidence="22">
    <location>
        <begin position="413"/>
        <end position="676"/>
    </location>
</feature>
<dbReference type="NCBIfam" id="NF007024">
    <property type="entry name" value="PRK09490.1"/>
    <property type="match status" value="1"/>
</dbReference>
<feature type="binding site" evidence="18">
    <location>
        <position position="1031"/>
    </location>
    <ligand>
        <name>S-adenosyl-L-methionine</name>
        <dbReference type="ChEBI" id="CHEBI:59789"/>
    </ligand>
</feature>
<dbReference type="UniPathway" id="UPA00051">
    <property type="reaction ID" value="UER00081"/>
</dbReference>
<dbReference type="PANTHER" id="PTHR45833:SF1">
    <property type="entry name" value="METHIONINE SYNTHASE"/>
    <property type="match status" value="1"/>
</dbReference>
<evidence type="ECO:0000256" key="3">
    <source>
        <dbReference type="ARBA" id="ARBA00005178"/>
    </source>
</evidence>
<dbReference type="Gene3D" id="3.40.50.280">
    <property type="entry name" value="Cobalamin-binding domain"/>
    <property type="match status" value="1"/>
</dbReference>
<feature type="domain" description="B12-binding" evidence="24">
    <location>
        <begin position="826"/>
        <end position="961"/>
    </location>
</feature>
<dbReference type="InterPro" id="IPR011005">
    <property type="entry name" value="Dihydropteroate_synth-like_sf"/>
</dbReference>
<dbReference type="InterPro" id="IPR050554">
    <property type="entry name" value="Met_Synthase/Corrinoid"/>
</dbReference>
<dbReference type="InterPro" id="IPR036724">
    <property type="entry name" value="Cobalamin-bd_sf"/>
</dbReference>
<feature type="binding site" evidence="18">
    <location>
        <begin position="1281"/>
        <end position="1282"/>
    </location>
    <ligand>
        <name>S-adenosyl-L-methionine</name>
        <dbReference type="ChEBI" id="CHEBI:59789"/>
    </ligand>
</feature>
<comment type="cofactor">
    <cofactor evidence="2 16 17">
        <name>methylcob(III)alamin</name>
        <dbReference type="ChEBI" id="CHEBI:28115"/>
    </cofactor>
</comment>
<dbReference type="SMART" id="SM01018">
    <property type="entry name" value="B12-binding_2"/>
    <property type="match status" value="1"/>
</dbReference>
<feature type="binding site" description="axial binding residue" evidence="17">
    <location>
        <position position="839"/>
    </location>
    <ligand>
        <name>methylcob(III)alamin</name>
        <dbReference type="ChEBI" id="CHEBI:28115"/>
    </ligand>
    <ligandPart>
        <name>Co</name>
        <dbReference type="ChEBI" id="CHEBI:27638"/>
    </ligandPart>
</feature>
<gene>
    <name evidence="26" type="ORF">Rsub_07676</name>
</gene>
<dbReference type="InterPro" id="IPR011822">
    <property type="entry name" value="MetH"/>
</dbReference>
<reference evidence="26 27" key="1">
    <citation type="journal article" date="2018" name="Sci. Rep.">
        <title>Raphidocelis subcapitata (=Pseudokirchneriella subcapitata) provides an insight into genome evolution and environmental adaptations in the Sphaeropleales.</title>
        <authorList>
            <person name="Suzuki S."/>
            <person name="Yamaguchi H."/>
            <person name="Nakajima N."/>
            <person name="Kawachi M."/>
        </authorList>
    </citation>
    <scope>NUCLEOTIDE SEQUENCE [LARGE SCALE GENOMIC DNA]</scope>
    <source>
        <strain evidence="26 27">NIES-35</strain>
    </source>
</reference>
<dbReference type="GO" id="GO:0031419">
    <property type="term" value="F:cobalamin binding"/>
    <property type="evidence" value="ECO:0007669"/>
    <property type="project" value="UniProtKB-UniRule"/>
</dbReference>
<dbReference type="PROSITE" id="PS50970">
    <property type="entry name" value="HCY"/>
    <property type="match status" value="1"/>
</dbReference>
<dbReference type="Gene3D" id="1.10.288.10">
    <property type="entry name" value="Cobalamin-dependent Methionine Synthase, domain 2"/>
    <property type="match status" value="1"/>
</dbReference>
<evidence type="ECO:0000256" key="15">
    <source>
        <dbReference type="ARBA" id="ARBA00023285"/>
    </source>
</evidence>
<keyword evidence="11 16" id="KW-0479">Metal-binding</keyword>
<dbReference type="SUPFAM" id="SSF82282">
    <property type="entry name" value="Homocysteine S-methyltransferase"/>
    <property type="match status" value="1"/>
</dbReference>
<feature type="binding site" evidence="17 19">
    <location>
        <position position="299"/>
    </location>
    <ligand>
        <name>Zn(2+)</name>
        <dbReference type="ChEBI" id="CHEBI:29105"/>
    </ligand>
</feature>
<dbReference type="STRING" id="307507.A0A2V0P838"/>
<evidence type="ECO:0000259" key="22">
    <source>
        <dbReference type="PROSITE" id="PS50972"/>
    </source>
</evidence>
<evidence type="ECO:0000256" key="9">
    <source>
        <dbReference type="ARBA" id="ARBA00022679"/>
    </source>
</evidence>
<dbReference type="InterPro" id="IPR003726">
    <property type="entry name" value="HCY_dom"/>
</dbReference>
<dbReference type="Pfam" id="PF02965">
    <property type="entry name" value="Met_synt_B12"/>
    <property type="match status" value="1"/>
</dbReference>
<dbReference type="PANTHER" id="PTHR45833">
    <property type="entry name" value="METHIONINE SYNTHASE"/>
    <property type="match status" value="1"/>
</dbReference>
<evidence type="ECO:0000259" key="21">
    <source>
        <dbReference type="PROSITE" id="PS50970"/>
    </source>
</evidence>
<evidence type="ECO:0000313" key="27">
    <source>
        <dbReference type="Proteomes" id="UP000247498"/>
    </source>
</evidence>
<dbReference type="InterPro" id="IPR036594">
    <property type="entry name" value="Meth_synthase_dom"/>
</dbReference>
<dbReference type="GO" id="GO:0008705">
    <property type="term" value="F:methionine synthase activity"/>
    <property type="evidence" value="ECO:0007669"/>
    <property type="project" value="UniProtKB-UniRule"/>
</dbReference>
<dbReference type="PIRSF" id="PIRSF000381">
    <property type="entry name" value="MetH"/>
    <property type="match status" value="1"/>
</dbReference>
<dbReference type="Gene3D" id="3.10.196.10">
    <property type="entry name" value="Vitamin B12-dependent methionine synthase, activation domain"/>
    <property type="match status" value="1"/>
</dbReference>
<comment type="pathway">
    <text evidence="3 16">Amino-acid biosynthesis; L-methionine biosynthesis via de novo pathway; L-methionine from L-homocysteine (MetH route): step 1/1.</text>
</comment>
<dbReference type="Proteomes" id="UP000247498">
    <property type="component" value="Unassembled WGS sequence"/>
</dbReference>
<dbReference type="PROSITE" id="PS50972">
    <property type="entry name" value="PTERIN_BINDING"/>
    <property type="match status" value="1"/>
</dbReference>
<dbReference type="SUPFAM" id="SSF52242">
    <property type="entry name" value="Cobalamin (vitamin B12)-binding domain"/>
    <property type="match status" value="1"/>
</dbReference>
<dbReference type="InterPro" id="IPR037010">
    <property type="entry name" value="VitB12-dep_Met_synth_activ_sf"/>
</dbReference>
<feature type="binding site" evidence="17 19">
    <location>
        <position position="363"/>
    </location>
    <ligand>
        <name>Zn(2+)</name>
        <dbReference type="ChEBI" id="CHEBI:29105"/>
    </ligand>
</feature>
<feature type="binding site" evidence="18">
    <location>
        <position position="884"/>
    </location>
    <ligand>
        <name>methylcob(III)alamin</name>
        <dbReference type="ChEBI" id="CHEBI:28115"/>
    </ligand>
</feature>
<dbReference type="SUPFAM" id="SSF56507">
    <property type="entry name" value="Methionine synthase activation domain-like"/>
    <property type="match status" value="1"/>
</dbReference>
<dbReference type="FunFam" id="3.40.50.280:FF:000001">
    <property type="entry name" value="Methionine synthase"/>
    <property type="match status" value="1"/>
</dbReference>
<dbReference type="NCBIfam" id="TIGR02082">
    <property type="entry name" value="metH"/>
    <property type="match status" value="1"/>
</dbReference>
<keyword evidence="6 16" id="KW-0489">Methyltransferase</keyword>
<dbReference type="Pfam" id="PF02607">
    <property type="entry name" value="B12-binding_2"/>
    <property type="match status" value="1"/>
</dbReference>
<comment type="domain">
    <text evidence="16">Modular enzyme with four functionally distinct domains. The isolated Hcy-binding domain catalyzes methyl transfer from free methylcobalamin to homocysteine. The Hcy-binding domain in association with the pterin-binding domain catalyzes the methylation of cob(I)alamin by methyltetrahydrofolate and the methylation of homocysteine. The B12-binding domain binds the cofactor. The AdoMet activation domain binds S-adenosyl-L-methionine. Under aerobic conditions cob(I)alamin can be converted to inactive cob(II)alamin. Reductive methylation by S-adenosyl-L-methionine and flavodoxin regenerates methylcobalamin.</text>
</comment>
<accession>A0A2V0P838</accession>